<dbReference type="AlphaFoldDB" id="A0A4Q0X9R5"/>
<dbReference type="Pfam" id="PF13683">
    <property type="entry name" value="rve_3"/>
    <property type="match status" value="1"/>
</dbReference>
<dbReference type="InterPro" id="IPR050900">
    <property type="entry name" value="Transposase_IS3/IS150/IS904"/>
</dbReference>
<dbReference type="GO" id="GO:0015074">
    <property type="term" value="P:DNA integration"/>
    <property type="evidence" value="ECO:0007669"/>
    <property type="project" value="InterPro"/>
</dbReference>
<protein>
    <submittedName>
        <fullName evidence="3">IS3 family transposase</fullName>
    </submittedName>
</protein>
<dbReference type="Gene3D" id="1.10.10.60">
    <property type="entry name" value="Homeodomain-like"/>
    <property type="match status" value="1"/>
</dbReference>
<feature type="coiled-coil region" evidence="1">
    <location>
        <begin position="54"/>
        <end position="84"/>
    </location>
</feature>
<dbReference type="SUPFAM" id="SSF53098">
    <property type="entry name" value="Ribonuclease H-like"/>
    <property type="match status" value="1"/>
</dbReference>
<evidence type="ECO:0000256" key="1">
    <source>
        <dbReference type="SAM" id="Coils"/>
    </source>
</evidence>
<sequence>MAKKYNNELKLTIVELLQSGMKAKQISEDYGVAPSLISRWKKDYEAKSGDFSKKRELTMEEQELKALRKELRDVKMERDNLKKGSKHLFQERPLKYHFILSNESDFVVEKMCKCMRVSKNAYYNWRRNKDSARTKNSVILLKERIRVIFKDSKEIYGSCRIQKMLERENLNYCRSYIAILMKEMGLKSVLKRKFVNTTDSRHGFALAKNELDRAFSSSTIGEKWVSDITYIRVNDNWNYLTTIIDLADRKVVGWALSEDMTVQNTVLKAWIHARRNRTISNNFIFHSDRGVQYAANTMTNIFSFNRNITQSMSRKGNCWDNAVAESFFKTIKHEWLYRFKFTSYLQLFDKISQYITWYNTKRIHSSLDYLTPLEMELKLKHIIKNAA</sequence>
<dbReference type="SUPFAM" id="SSF46689">
    <property type="entry name" value="Homeodomain-like"/>
    <property type="match status" value="1"/>
</dbReference>
<accession>A0A4Q0X9R5</accession>
<dbReference type="InterPro" id="IPR048020">
    <property type="entry name" value="Transpos_IS3"/>
</dbReference>
<feature type="domain" description="Integrase catalytic" evidence="2">
    <location>
        <begin position="215"/>
        <end position="380"/>
    </location>
</feature>
<dbReference type="PANTHER" id="PTHR46889">
    <property type="entry name" value="TRANSPOSASE INSF FOR INSERTION SEQUENCE IS3B-RELATED"/>
    <property type="match status" value="1"/>
</dbReference>
<dbReference type="GO" id="GO:0004803">
    <property type="term" value="F:transposase activity"/>
    <property type="evidence" value="ECO:0007669"/>
    <property type="project" value="InterPro"/>
</dbReference>
<organism evidence="3 4">
    <name type="scientific">Gelidibacter gilvus</name>
    <dbReference type="NCBI Taxonomy" id="59602"/>
    <lineage>
        <taxon>Bacteria</taxon>
        <taxon>Pseudomonadati</taxon>
        <taxon>Bacteroidota</taxon>
        <taxon>Flavobacteriia</taxon>
        <taxon>Flavobacteriales</taxon>
        <taxon>Flavobacteriaceae</taxon>
        <taxon>Gelidibacter</taxon>
    </lineage>
</organism>
<dbReference type="Gene3D" id="3.30.420.10">
    <property type="entry name" value="Ribonuclease H-like superfamily/Ribonuclease H"/>
    <property type="match status" value="1"/>
</dbReference>
<keyword evidence="4" id="KW-1185">Reference proteome</keyword>
<dbReference type="EMBL" id="SDDZ01000037">
    <property type="protein sequence ID" value="RXJ43246.1"/>
    <property type="molecule type" value="Genomic_DNA"/>
</dbReference>
<dbReference type="InterPro" id="IPR002514">
    <property type="entry name" value="Transposase_8"/>
</dbReference>
<evidence type="ECO:0000259" key="2">
    <source>
        <dbReference type="PROSITE" id="PS50994"/>
    </source>
</evidence>
<gene>
    <name evidence="3" type="ORF">ESZ48_19180</name>
</gene>
<dbReference type="InterPro" id="IPR009057">
    <property type="entry name" value="Homeodomain-like_sf"/>
</dbReference>
<dbReference type="OrthoDB" id="9815231at2"/>
<evidence type="ECO:0000313" key="4">
    <source>
        <dbReference type="Proteomes" id="UP000289792"/>
    </source>
</evidence>
<proteinExistence type="predicted"/>
<dbReference type="GO" id="GO:0003677">
    <property type="term" value="F:DNA binding"/>
    <property type="evidence" value="ECO:0007669"/>
    <property type="project" value="InterPro"/>
</dbReference>
<dbReference type="Pfam" id="PF13276">
    <property type="entry name" value="HTH_21"/>
    <property type="match status" value="1"/>
</dbReference>
<dbReference type="GO" id="GO:0006313">
    <property type="term" value="P:DNA transposition"/>
    <property type="evidence" value="ECO:0007669"/>
    <property type="project" value="InterPro"/>
</dbReference>
<dbReference type="NCBIfam" id="NF033516">
    <property type="entry name" value="transpos_IS3"/>
    <property type="match status" value="1"/>
</dbReference>
<dbReference type="Proteomes" id="UP000289792">
    <property type="component" value="Unassembled WGS sequence"/>
</dbReference>
<keyword evidence="1" id="KW-0175">Coiled coil</keyword>
<dbReference type="PANTHER" id="PTHR46889:SF4">
    <property type="entry name" value="TRANSPOSASE INSO FOR INSERTION SEQUENCE ELEMENT IS911B-RELATED"/>
    <property type="match status" value="1"/>
</dbReference>
<dbReference type="PROSITE" id="PS50994">
    <property type="entry name" value="INTEGRASE"/>
    <property type="match status" value="1"/>
</dbReference>
<name>A0A4Q0X9R5_9FLAO</name>
<dbReference type="InterPro" id="IPR012337">
    <property type="entry name" value="RNaseH-like_sf"/>
</dbReference>
<dbReference type="InterPro" id="IPR001584">
    <property type="entry name" value="Integrase_cat-core"/>
</dbReference>
<dbReference type="Pfam" id="PF01527">
    <property type="entry name" value="HTH_Tnp_1"/>
    <property type="match status" value="1"/>
</dbReference>
<dbReference type="InterPro" id="IPR036397">
    <property type="entry name" value="RNaseH_sf"/>
</dbReference>
<evidence type="ECO:0000313" key="3">
    <source>
        <dbReference type="EMBL" id="RXJ43246.1"/>
    </source>
</evidence>
<comment type="caution">
    <text evidence="3">The sequence shown here is derived from an EMBL/GenBank/DDBJ whole genome shotgun (WGS) entry which is preliminary data.</text>
</comment>
<dbReference type="RefSeq" id="WP_129019110.1">
    <property type="nucleotide sequence ID" value="NZ_SDDZ01000037.1"/>
</dbReference>
<dbReference type="InterPro" id="IPR025948">
    <property type="entry name" value="HTH-like_dom"/>
</dbReference>
<reference evidence="3 4" key="1">
    <citation type="submission" date="2019-01" db="EMBL/GenBank/DDBJ databases">
        <title>Genome sequence of the Antarctic species Gelidibacter gilvus ACAM 158(T).</title>
        <authorList>
            <person name="Bowman J.P."/>
        </authorList>
    </citation>
    <scope>NUCLEOTIDE SEQUENCE [LARGE SCALE GENOMIC DNA]</scope>
    <source>
        <strain evidence="3 4">IC158</strain>
    </source>
</reference>